<dbReference type="PANTHER" id="PTHR11010:SF23">
    <property type="entry name" value="SERINE PEPTIDASE"/>
    <property type="match status" value="1"/>
</dbReference>
<accession>A0AAE0NG45</accession>
<dbReference type="EMBL" id="JAULSW010000005">
    <property type="protein sequence ID" value="KAK3380849.1"/>
    <property type="molecule type" value="Genomic_DNA"/>
</dbReference>
<dbReference type="Pfam" id="PF05577">
    <property type="entry name" value="Peptidase_S28"/>
    <property type="match status" value="2"/>
</dbReference>
<keyword evidence="4" id="KW-0378">Hydrolase</keyword>
<evidence type="ECO:0000256" key="4">
    <source>
        <dbReference type="ARBA" id="ARBA00022801"/>
    </source>
</evidence>
<dbReference type="GO" id="GO:0006508">
    <property type="term" value="P:proteolysis"/>
    <property type="evidence" value="ECO:0007669"/>
    <property type="project" value="UniProtKB-KW"/>
</dbReference>
<evidence type="ECO:0000256" key="5">
    <source>
        <dbReference type="ARBA" id="ARBA00023180"/>
    </source>
</evidence>
<dbReference type="FunFam" id="3.40.50.1820:FF:000165">
    <property type="entry name" value="Serine peptidase, putative"/>
    <property type="match status" value="1"/>
</dbReference>
<evidence type="ECO:0000256" key="1">
    <source>
        <dbReference type="ARBA" id="ARBA00011079"/>
    </source>
</evidence>
<keyword evidence="8" id="KW-1185">Reference proteome</keyword>
<dbReference type="SUPFAM" id="SSF53474">
    <property type="entry name" value="alpha/beta-Hydrolases"/>
    <property type="match status" value="1"/>
</dbReference>
<keyword evidence="2" id="KW-0645">Protease</keyword>
<proteinExistence type="inferred from homology"/>
<gene>
    <name evidence="7" type="ORF">B0H63DRAFT_560680</name>
</gene>
<comment type="similarity">
    <text evidence="1">Belongs to the peptidase S28 family.</text>
</comment>
<dbReference type="AlphaFoldDB" id="A0AAE0NG45"/>
<comment type="caution">
    <text evidence="7">The sequence shown here is derived from an EMBL/GenBank/DDBJ whole genome shotgun (WGS) entry which is preliminary data.</text>
</comment>
<evidence type="ECO:0000256" key="2">
    <source>
        <dbReference type="ARBA" id="ARBA00022670"/>
    </source>
</evidence>
<dbReference type="PANTHER" id="PTHR11010">
    <property type="entry name" value="PROTEASE S28 PRO-X CARBOXYPEPTIDASE-RELATED"/>
    <property type="match status" value="1"/>
</dbReference>
<feature type="signal peptide" evidence="6">
    <location>
        <begin position="1"/>
        <end position="29"/>
    </location>
</feature>
<sequence length="572" mass="63580">MRRQRSHSPPGWTLAAVVLQVLWAVGVGAQPWPQAPLVPKPPLVAAVVGPQGSGNATFQQYIDHANPGLGTFSQRYWWNTSHWRGPGSPIVLFTPGETTADGYQGFMTNSTLVGQYAQAIGGATILFEHRYWGESSPFEVLDTQNLTYLTLQNSVDDLVHFARTVKLTFDTSGRSNAPAAPWINVGASYSGALAAWTERLSPGTFWAYHASSGPVQAVYDYWSYFVPVEKGMPQNCSADMARIADHVDQVLDGNDADEIACLKNMFGLADVEHADDFASAVSGPLGIWQSVQLFTRYSAFYQMCDSMEGVRPVKINGTDVMWSNFTTVRNDTAPATGVGLKTALANYAKWFKYEWLPDTCSEYGYADWRDSNSVGCFDSYNTSSPYLSDVKVNNTVNRQWLWMVCNEPFFYWQTGAPNDRPSIVPRHVSAEYYQRQCGLLFPEQGNSTFGSGAGKTAEMVNSLTSGWHLTNTTRLIWVNGEFDPWRSASVSSEFRPGGPLQSTSEVPVFLMLGARHCNDMNVRSGQVNDEVGRTQEAVIKVVQEWVADFYKLKPRWGARSAKFRPRPEGWVR</sequence>
<reference evidence="7" key="2">
    <citation type="submission" date="2023-06" db="EMBL/GenBank/DDBJ databases">
        <authorList>
            <consortium name="Lawrence Berkeley National Laboratory"/>
            <person name="Haridas S."/>
            <person name="Hensen N."/>
            <person name="Bonometti L."/>
            <person name="Westerberg I."/>
            <person name="Brannstrom I.O."/>
            <person name="Guillou S."/>
            <person name="Cros-Aarteil S."/>
            <person name="Calhoun S."/>
            <person name="Kuo A."/>
            <person name="Mondo S."/>
            <person name="Pangilinan J."/>
            <person name="Riley R."/>
            <person name="LaButti K."/>
            <person name="Andreopoulos B."/>
            <person name="Lipzen A."/>
            <person name="Chen C."/>
            <person name="Yanf M."/>
            <person name="Daum C."/>
            <person name="Ng V."/>
            <person name="Clum A."/>
            <person name="Steindorff A."/>
            <person name="Ohm R."/>
            <person name="Martin F."/>
            <person name="Silar P."/>
            <person name="Natvig D."/>
            <person name="Lalanne C."/>
            <person name="Gautier V."/>
            <person name="Ament-velasquez S.L."/>
            <person name="Kruys A."/>
            <person name="Hutchinson M.I."/>
            <person name="Powell A.J."/>
            <person name="Barry K."/>
            <person name="Miller A.N."/>
            <person name="Grigoriev I.V."/>
            <person name="Debuchy R."/>
            <person name="Gladieux P."/>
            <person name="Thoren M.H."/>
            <person name="Johannesson H."/>
        </authorList>
    </citation>
    <scope>NUCLEOTIDE SEQUENCE</scope>
    <source>
        <strain evidence="7">CBS 232.78</strain>
    </source>
</reference>
<name>A0AAE0NG45_9PEZI</name>
<dbReference type="InterPro" id="IPR029058">
    <property type="entry name" value="AB_hydrolase_fold"/>
</dbReference>
<evidence type="ECO:0000313" key="8">
    <source>
        <dbReference type="Proteomes" id="UP001285441"/>
    </source>
</evidence>
<dbReference type="GO" id="GO:0070008">
    <property type="term" value="F:serine-type exopeptidase activity"/>
    <property type="evidence" value="ECO:0007669"/>
    <property type="project" value="InterPro"/>
</dbReference>
<evidence type="ECO:0000256" key="3">
    <source>
        <dbReference type="ARBA" id="ARBA00022729"/>
    </source>
</evidence>
<evidence type="ECO:0000256" key="6">
    <source>
        <dbReference type="SAM" id="SignalP"/>
    </source>
</evidence>
<evidence type="ECO:0000313" key="7">
    <source>
        <dbReference type="EMBL" id="KAK3380849.1"/>
    </source>
</evidence>
<keyword evidence="3 6" id="KW-0732">Signal</keyword>
<dbReference type="Gene3D" id="3.40.50.1820">
    <property type="entry name" value="alpha/beta hydrolase"/>
    <property type="match status" value="2"/>
</dbReference>
<reference evidence="7" key="1">
    <citation type="journal article" date="2023" name="Mol. Phylogenet. Evol.">
        <title>Genome-scale phylogeny and comparative genomics of the fungal order Sordariales.</title>
        <authorList>
            <person name="Hensen N."/>
            <person name="Bonometti L."/>
            <person name="Westerberg I."/>
            <person name="Brannstrom I.O."/>
            <person name="Guillou S."/>
            <person name="Cros-Aarteil S."/>
            <person name="Calhoun S."/>
            <person name="Haridas S."/>
            <person name="Kuo A."/>
            <person name="Mondo S."/>
            <person name="Pangilinan J."/>
            <person name="Riley R."/>
            <person name="LaButti K."/>
            <person name="Andreopoulos B."/>
            <person name="Lipzen A."/>
            <person name="Chen C."/>
            <person name="Yan M."/>
            <person name="Daum C."/>
            <person name="Ng V."/>
            <person name="Clum A."/>
            <person name="Steindorff A."/>
            <person name="Ohm R.A."/>
            <person name="Martin F."/>
            <person name="Silar P."/>
            <person name="Natvig D.O."/>
            <person name="Lalanne C."/>
            <person name="Gautier V."/>
            <person name="Ament-Velasquez S.L."/>
            <person name="Kruys A."/>
            <person name="Hutchinson M.I."/>
            <person name="Powell A.J."/>
            <person name="Barry K."/>
            <person name="Miller A.N."/>
            <person name="Grigoriev I.V."/>
            <person name="Debuchy R."/>
            <person name="Gladieux P."/>
            <person name="Hiltunen Thoren M."/>
            <person name="Johannesson H."/>
        </authorList>
    </citation>
    <scope>NUCLEOTIDE SEQUENCE</scope>
    <source>
        <strain evidence="7">CBS 232.78</strain>
    </source>
</reference>
<protein>
    <submittedName>
        <fullName evidence="7">Serine peptidase</fullName>
    </submittedName>
</protein>
<dbReference type="Proteomes" id="UP001285441">
    <property type="component" value="Unassembled WGS sequence"/>
</dbReference>
<dbReference type="GO" id="GO:0008239">
    <property type="term" value="F:dipeptidyl-peptidase activity"/>
    <property type="evidence" value="ECO:0007669"/>
    <property type="project" value="TreeGrafter"/>
</dbReference>
<feature type="chain" id="PRO_5042197104" evidence="6">
    <location>
        <begin position="30"/>
        <end position="572"/>
    </location>
</feature>
<keyword evidence="5" id="KW-0325">Glycoprotein</keyword>
<organism evidence="7 8">
    <name type="scientific">Podospora didyma</name>
    <dbReference type="NCBI Taxonomy" id="330526"/>
    <lineage>
        <taxon>Eukaryota</taxon>
        <taxon>Fungi</taxon>
        <taxon>Dikarya</taxon>
        <taxon>Ascomycota</taxon>
        <taxon>Pezizomycotina</taxon>
        <taxon>Sordariomycetes</taxon>
        <taxon>Sordariomycetidae</taxon>
        <taxon>Sordariales</taxon>
        <taxon>Podosporaceae</taxon>
        <taxon>Podospora</taxon>
    </lineage>
</organism>
<dbReference type="InterPro" id="IPR008758">
    <property type="entry name" value="Peptidase_S28"/>
</dbReference>